<evidence type="ECO:0000313" key="3">
    <source>
        <dbReference type="Proteomes" id="UP000715441"/>
    </source>
</evidence>
<sequence length="550" mass="56574">MAAPTVERADARTDPPLTLSDALRALDAGETTSTRLTEAALAAADRDDAVLGVFMSRFTDAALAAARAADEARAAGVRLPLLGIPVGIKDIIAAEGGETTAQSLVLDRAWADGDAPAVARLRAAGAVIVGKTTTMEFAFGTPDPEKPFPIPRNPWDVARWTGGSSSGSAAGVAGGMFLGALGTDTGASVRMPAALCGITGLKPTFGRVPKSGVVPLGYSCDCVGPMARSAEDCAKLLTVLAGADPADRSSVAEPVPDYLNSPGGDLAGLRIGYDAQTAVSGAARDGAVDGCLEAALDILRSRGAKVVPVQLPLYWEVTSATLLTILGEAAAYHAPDLRDRWSDFFASTRVGLGMSAFVSAADLVQALRVRRAGQLALGELWDEFDVLITPTVAAPAPPLENAADYIGTIFARSDLTYLTAYWNGLGNPVLTVPVGFSAAGLPLAMQVAGRPFAEDTVLRVGAAYQAVTDWHLARPAPVPDSVDAPRPAATQPLPDPSAPALALLELAGMGIPDAELPAVAAAFSLVRGHADRIRDVPGTRYADPAAVFRA</sequence>
<dbReference type="InterPro" id="IPR023631">
    <property type="entry name" value="Amidase_dom"/>
</dbReference>
<gene>
    <name evidence="2" type="ORF">HFP15_25045</name>
</gene>
<dbReference type="PROSITE" id="PS00571">
    <property type="entry name" value="AMIDASES"/>
    <property type="match status" value="1"/>
</dbReference>
<dbReference type="InterPro" id="IPR036928">
    <property type="entry name" value="AS_sf"/>
</dbReference>
<dbReference type="SUPFAM" id="SSF75304">
    <property type="entry name" value="Amidase signature (AS) enzymes"/>
    <property type="match status" value="1"/>
</dbReference>
<protein>
    <submittedName>
        <fullName evidence="2">Amidase</fullName>
    </submittedName>
</protein>
<dbReference type="RefSeq" id="WP_168519187.1">
    <property type="nucleotide sequence ID" value="NZ_JAAXLS010000020.1"/>
</dbReference>
<dbReference type="EMBL" id="JAAXLS010000020">
    <property type="protein sequence ID" value="NKQ56150.1"/>
    <property type="molecule type" value="Genomic_DNA"/>
</dbReference>
<keyword evidence="3" id="KW-1185">Reference proteome</keyword>
<feature type="domain" description="Amidase" evidence="1">
    <location>
        <begin position="36"/>
        <end position="458"/>
    </location>
</feature>
<name>A0ABX1JC16_9PSEU</name>
<evidence type="ECO:0000313" key="2">
    <source>
        <dbReference type="EMBL" id="NKQ56150.1"/>
    </source>
</evidence>
<organism evidence="2 3">
    <name type="scientific">Amycolatopsis acididurans</name>
    <dbReference type="NCBI Taxonomy" id="2724524"/>
    <lineage>
        <taxon>Bacteria</taxon>
        <taxon>Bacillati</taxon>
        <taxon>Actinomycetota</taxon>
        <taxon>Actinomycetes</taxon>
        <taxon>Pseudonocardiales</taxon>
        <taxon>Pseudonocardiaceae</taxon>
        <taxon>Amycolatopsis</taxon>
    </lineage>
</organism>
<proteinExistence type="predicted"/>
<dbReference type="InterPro" id="IPR020556">
    <property type="entry name" value="Amidase_CS"/>
</dbReference>
<accession>A0ABX1JC16</accession>
<dbReference type="Proteomes" id="UP000715441">
    <property type="component" value="Unassembled WGS sequence"/>
</dbReference>
<dbReference type="PANTHER" id="PTHR11895:SF176">
    <property type="entry name" value="AMIDASE AMID-RELATED"/>
    <property type="match status" value="1"/>
</dbReference>
<dbReference type="PANTHER" id="PTHR11895">
    <property type="entry name" value="TRANSAMIDASE"/>
    <property type="match status" value="1"/>
</dbReference>
<dbReference type="Pfam" id="PF01425">
    <property type="entry name" value="Amidase"/>
    <property type="match status" value="1"/>
</dbReference>
<dbReference type="PROSITE" id="PS50044">
    <property type="entry name" value="SIGMA54_3"/>
    <property type="match status" value="1"/>
</dbReference>
<evidence type="ECO:0000259" key="1">
    <source>
        <dbReference type="Pfam" id="PF01425"/>
    </source>
</evidence>
<comment type="caution">
    <text evidence="2">The sequence shown here is derived from an EMBL/GenBank/DDBJ whole genome shotgun (WGS) entry which is preliminary data.</text>
</comment>
<dbReference type="Gene3D" id="3.90.1300.10">
    <property type="entry name" value="Amidase signature (AS) domain"/>
    <property type="match status" value="1"/>
</dbReference>
<reference evidence="2 3" key="1">
    <citation type="submission" date="2020-04" db="EMBL/GenBank/DDBJ databases">
        <title>Novel species.</title>
        <authorList>
            <person name="Teo W.F.A."/>
            <person name="Lipun K."/>
            <person name="Srisuk N."/>
            <person name="Duangmal K."/>
        </authorList>
    </citation>
    <scope>NUCLEOTIDE SEQUENCE [LARGE SCALE GENOMIC DNA]</scope>
    <source>
        <strain evidence="2 3">K13G38</strain>
    </source>
</reference>
<dbReference type="InterPro" id="IPR000120">
    <property type="entry name" value="Amidase"/>
</dbReference>